<reference evidence="1" key="1">
    <citation type="submission" date="2021-06" db="EMBL/GenBank/DDBJ databases">
        <authorList>
            <person name="Kallberg Y."/>
            <person name="Tangrot J."/>
            <person name="Rosling A."/>
        </authorList>
    </citation>
    <scope>NUCLEOTIDE SEQUENCE</scope>
    <source>
        <strain evidence="1">AU212A</strain>
    </source>
</reference>
<name>A0ACA9KTE1_9GLOM</name>
<proteinExistence type="predicted"/>
<accession>A0ACA9KTE1</accession>
<gene>
    <name evidence="1" type="ORF">SCALOS_LOCUS2803</name>
</gene>
<feature type="non-terminal residue" evidence="1">
    <location>
        <position position="1"/>
    </location>
</feature>
<comment type="caution">
    <text evidence="1">The sequence shown here is derived from an EMBL/GenBank/DDBJ whole genome shotgun (WGS) entry which is preliminary data.</text>
</comment>
<protein>
    <submittedName>
        <fullName evidence="1">4371_t:CDS:1</fullName>
    </submittedName>
</protein>
<organism evidence="1 2">
    <name type="scientific">Scutellospora calospora</name>
    <dbReference type="NCBI Taxonomy" id="85575"/>
    <lineage>
        <taxon>Eukaryota</taxon>
        <taxon>Fungi</taxon>
        <taxon>Fungi incertae sedis</taxon>
        <taxon>Mucoromycota</taxon>
        <taxon>Glomeromycotina</taxon>
        <taxon>Glomeromycetes</taxon>
        <taxon>Diversisporales</taxon>
        <taxon>Gigasporaceae</taxon>
        <taxon>Scutellospora</taxon>
    </lineage>
</organism>
<evidence type="ECO:0000313" key="2">
    <source>
        <dbReference type="Proteomes" id="UP000789860"/>
    </source>
</evidence>
<sequence length="40" mass="4903">NVRIAYNILCEHKVFDWHGEKQTRKERQNKPQNLKVRDPI</sequence>
<dbReference type="EMBL" id="CAJVPM010002668">
    <property type="protein sequence ID" value="CAG8490400.1"/>
    <property type="molecule type" value="Genomic_DNA"/>
</dbReference>
<keyword evidence="2" id="KW-1185">Reference proteome</keyword>
<dbReference type="Proteomes" id="UP000789860">
    <property type="component" value="Unassembled WGS sequence"/>
</dbReference>
<evidence type="ECO:0000313" key="1">
    <source>
        <dbReference type="EMBL" id="CAG8490400.1"/>
    </source>
</evidence>